<dbReference type="Proteomes" id="UP000716004">
    <property type="component" value="Unassembled WGS sequence"/>
</dbReference>
<gene>
    <name evidence="1" type="ORF">J9259_01100</name>
</gene>
<accession>A0A8J8CA49</accession>
<dbReference type="EMBL" id="JAGVSJ010000002">
    <property type="protein sequence ID" value="MBX8631108.1"/>
    <property type="molecule type" value="Genomic_DNA"/>
</dbReference>
<evidence type="ECO:0000313" key="1">
    <source>
        <dbReference type="EMBL" id="MBX8631108.1"/>
    </source>
</evidence>
<reference evidence="1" key="1">
    <citation type="submission" date="2021-04" db="EMBL/GenBank/DDBJ databases">
        <title>Genomic insights into ecological role and evolution of a novel Thermoplasmata order Candidatus Sysuiplasmatales.</title>
        <authorList>
            <person name="Yuan Y."/>
        </authorList>
    </citation>
    <scope>NUCLEOTIDE SEQUENCE</scope>
    <source>
        <strain evidence="1">YP2-bin.285</strain>
    </source>
</reference>
<evidence type="ECO:0000313" key="2">
    <source>
        <dbReference type="Proteomes" id="UP000716004"/>
    </source>
</evidence>
<proteinExistence type="predicted"/>
<dbReference type="AlphaFoldDB" id="A0A8J8CA49"/>
<name>A0A8J8CA49_9ARCH</name>
<comment type="caution">
    <text evidence="1">The sequence shown here is derived from an EMBL/GenBank/DDBJ whole genome shotgun (WGS) entry which is preliminary data.</text>
</comment>
<organism evidence="1 2">
    <name type="scientific">Candidatus Sysuiplasma superficiale</name>
    <dbReference type="NCBI Taxonomy" id="2823368"/>
    <lineage>
        <taxon>Archaea</taxon>
        <taxon>Methanobacteriati</taxon>
        <taxon>Thermoplasmatota</taxon>
        <taxon>Thermoplasmata</taxon>
        <taxon>Candidatus Sysuiplasmatales</taxon>
        <taxon>Candidatus Sysuiplasmataceae</taxon>
        <taxon>Candidatus Sysuiplasma</taxon>
    </lineage>
</organism>
<protein>
    <submittedName>
        <fullName evidence="1">Uncharacterized protein</fullName>
    </submittedName>
</protein>
<sequence>MAGSRGIVGLFVVISIVLSVSPFYSAAPQAAGKSMEQLSSAPVSTNGAFALVSYFTNGGGYSTYGWVSLSGPTNRVDLTSKPDYFGEPSLQVPSGTFLVNTDNVTQGDQFVSFQAAVYSNGNSAFVGLVSSNGEFVSLIEVKGDAVFAGQDMQSLGLIGYLPQNSVYPAGWSYVTANVFNSSTSKQFMWTMQVFVDGSSNILASISTPAAYQYSGIVIGAASTSSHLHEQDVSYFTDIIFTSYQIPIYLPGYNPMEGYGQGSGLLVNLLPAFTILHADMVLGSWNVPETGILSFQINAMNYYGTTRSSCVGFFQLGVDIDPNGHIAPWYVEGTNCIAHYFLNSNNPAVQSGFYTPPGTLLSLSIVDQPSNGTIFFQIVDYSATSQYKYWNATIPYTGTAFYSTYTQLEFQPSSTYPIQDYYFNGTLYSIAYGNSYSTLKTLNGSYMLPFILNAPPSWSFAYYDSSISGYQQIG</sequence>